<evidence type="ECO:0000313" key="3">
    <source>
        <dbReference type="Proteomes" id="UP000297053"/>
    </source>
</evidence>
<dbReference type="InterPro" id="IPR014509">
    <property type="entry name" value="YjdF-like"/>
</dbReference>
<feature type="transmembrane region" description="Helical" evidence="1">
    <location>
        <begin position="133"/>
        <end position="152"/>
    </location>
</feature>
<feature type="transmembrane region" description="Helical" evidence="1">
    <location>
        <begin position="69"/>
        <end position="87"/>
    </location>
</feature>
<reference evidence="2 3" key="1">
    <citation type="submission" date="2019-04" db="EMBL/GenBank/DDBJ databases">
        <title>Complete genome sequence of Arthrobacter sp. ZXY-2 associated with effective atrazine degradation and salt adaptation.</title>
        <authorList>
            <person name="Zhao X."/>
        </authorList>
    </citation>
    <scope>NUCLEOTIDE SEQUENCE [LARGE SCALE GENOMIC DNA]</scope>
    <source>
        <strain evidence="3">ZP60</strain>
    </source>
</reference>
<feature type="transmembrane region" description="Helical" evidence="1">
    <location>
        <begin position="185"/>
        <end position="204"/>
    </location>
</feature>
<proteinExistence type="predicted"/>
<keyword evidence="1" id="KW-1133">Transmembrane helix</keyword>
<dbReference type="EMBL" id="CP039375">
    <property type="protein sequence ID" value="QCD66961.1"/>
    <property type="molecule type" value="Genomic_DNA"/>
</dbReference>
<organism evidence="2 3">
    <name type="scientific">Halomicrobium mukohataei</name>
    <dbReference type="NCBI Taxonomy" id="57705"/>
    <lineage>
        <taxon>Archaea</taxon>
        <taxon>Methanobacteriati</taxon>
        <taxon>Methanobacteriota</taxon>
        <taxon>Stenosarchaea group</taxon>
        <taxon>Halobacteria</taxon>
        <taxon>Halobacteriales</taxon>
        <taxon>Haloarculaceae</taxon>
        <taxon>Halomicrobium</taxon>
    </lineage>
</organism>
<feature type="transmembrane region" description="Helical" evidence="1">
    <location>
        <begin position="158"/>
        <end position="178"/>
    </location>
</feature>
<keyword evidence="1" id="KW-0812">Transmembrane</keyword>
<dbReference type="RefSeq" id="WP_015763404.1">
    <property type="nucleotide sequence ID" value="NZ_CP039375.1"/>
</dbReference>
<evidence type="ECO:0008006" key="4">
    <source>
        <dbReference type="Google" id="ProtNLM"/>
    </source>
</evidence>
<dbReference type="GeneID" id="42180355"/>
<evidence type="ECO:0000256" key="1">
    <source>
        <dbReference type="SAM" id="Phobius"/>
    </source>
</evidence>
<accession>A0A4D6KLG7</accession>
<name>A0A4D6KLG7_9EURY</name>
<dbReference type="OMA" id="VLWEFYE"/>
<feature type="transmembrane region" description="Helical" evidence="1">
    <location>
        <begin position="16"/>
        <end position="33"/>
    </location>
</feature>
<feature type="transmembrane region" description="Helical" evidence="1">
    <location>
        <begin position="99"/>
        <end position="121"/>
    </location>
</feature>
<keyword evidence="1" id="KW-0472">Membrane</keyword>
<sequence>MRLRDRIGVSTPTQRRLTRLMQLSLIGMLFVGIERGSTGIIVNTGIGLLVAQLPAVLERDYEIPLDAGLTLWITGAVWLHALGTVGLPGAEANFYATIWWWDHLTHALSSSIVAAAGYTTVRSLDQHSDGIHIPPRFMFVFILLFVLAFGVFWEVIEFAVSTAAAMMGTGTVLTQYGLGDTMLDLVFDTIGAVLVAVWGTAYLTDVVGILSETLNTRSA</sequence>
<protein>
    <recommendedName>
        <fullName evidence="4">Membrane-spanning protein</fullName>
    </recommendedName>
</protein>
<dbReference type="Proteomes" id="UP000297053">
    <property type="component" value="Chromosome"/>
</dbReference>
<dbReference type="Pfam" id="PF09997">
    <property type="entry name" value="DUF2238"/>
    <property type="match status" value="1"/>
</dbReference>
<dbReference type="KEGG" id="halz:E5139_15400"/>
<reference evidence="2 3" key="2">
    <citation type="submission" date="2019-04" db="EMBL/GenBank/DDBJ databases">
        <authorList>
            <person name="Yang S."/>
            <person name="Wei W."/>
        </authorList>
    </citation>
    <scope>NUCLEOTIDE SEQUENCE [LARGE SCALE GENOMIC DNA]</scope>
    <source>
        <strain evidence="3">ZP60</strain>
    </source>
</reference>
<dbReference type="AlphaFoldDB" id="A0A4D6KLG7"/>
<gene>
    <name evidence="2" type="ORF">E5139_15400</name>
</gene>
<evidence type="ECO:0000313" key="2">
    <source>
        <dbReference type="EMBL" id="QCD66961.1"/>
    </source>
</evidence>